<accession>A0AAV8XWL3</accession>
<dbReference type="InterPro" id="IPR017981">
    <property type="entry name" value="GPCR_2-like_7TM"/>
</dbReference>
<feature type="transmembrane region" description="Helical" evidence="5">
    <location>
        <begin position="460"/>
        <end position="481"/>
    </location>
</feature>
<evidence type="ECO:0000259" key="6">
    <source>
        <dbReference type="PROSITE" id="PS50261"/>
    </source>
</evidence>
<feature type="domain" description="G-protein coupled receptors family 2 profile 2" evidence="6">
    <location>
        <begin position="423"/>
        <end position="668"/>
    </location>
</feature>
<dbReference type="Pfam" id="PF00002">
    <property type="entry name" value="7tm_2"/>
    <property type="match status" value="1"/>
</dbReference>
<dbReference type="GO" id="GO:0007166">
    <property type="term" value="P:cell surface receptor signaling pathway"/>
    <property type="evidence" value="ECO:0007669"/>
    <property type="project" value="InterPro"/>
</dbReference>
<gene>
    <name evidence="7" type="ORF">NQ318_013370</name>
</gene>
<organism evidence="7 8">
    <name type="scientific">Aromia moschata</name>
    <dbReference type="NCBI Taxonomy" id="1265417"/>
    <lineage>
        <taxon>Eukaryota</taxon>
        <taxon>Metazoa</taxon>
        <taxon>Ecdysozoa</taxon>
        <taxon>Arthropoda</taxon>
        <taxon>Hexapoda</taxon>
        <taxon>Insecta</taxon>
        <taxon>Pterygota</taxon>
        <taxon>Neoptera</taxon>
        <taxon>Endopterygota</taxon>
        <taxon>Coleoptera</taxon>
        <taxon>Polyphaga</taxon>
        <taxon>Cucujiformia</taxon>
        <taxon>Chrysomeloidea</taxon>
        <taxon>Cerambycidae</taxon>
        <taxon>Cerambycinae</taxon>
        <taxon>Callichromatini</taxon>
        <taxon>Aromia</taxon>
    </lineage>
</organism>
<reference evidence="7" key="1">
    <citation type="journal article" date="2023" name="Insect Mol. Biol.">
        <title>Genome sequencing provides insights into the evolution of gene families encoding plant cell wall-degrading enzymes in longhorned beetles.</title>
        <authorList>
            <person name="Shin N.R."/>
            <person name="Okamura Y."/>
            <person name="Kirsch R."/>
            <person name="Pauchet Y."/>
        </authorList>
    </citation>
    <scope>NUCLEOTIDE SEQUENCE</scope>
    <source>
        <strain evidence="7">AMC_N1</strain>
    </source>
</reference>
<comment type="caution">
    <text evidence="7">The sequence shown here is derived from an EMBL/GenBank/DDBJ whole genome shotgun (WGS) entry which is preliminary data.</text>
</comment>
<keyword evidence="2 5" id="KW-0812">Transmembrane</keyword>
<dbReference type="CDD" id="cd15040">
    <property type="entry name" value="7tmB2_Adhesion"/>
    <property type="match status" value="1"/>
</dbReference>
<feature type="transmembrane region" description="Helical" evidence="5">
    <location>
        <begin position="572"/>
        <end position="599"/>
    </location>
</feature>
<feature type="transmembrane region" description="Helical" evidence="5">
    <location>
        <begin position="645"/>
        <end position="667"/>
    </location>
</feature>
<evidence type="ECO:0000256" key="5">
    <source>
        <dbReference type="SAM" id="Phobius"/>
    </source>
</evidence>
<evidence type="ECO:0000313" key="8">
    <source>
        <dbReference type="Proteomes" id="UP001162162"/>
    </source>
</evidence>
<evidence type="ECO:0000256" key="4">
    <source>
        <dbReference type="ARBA" id="ARBA00023136"/>
    </source>
</evidence>
<comment type="subcellular location">
    <subcellularLocation>
        <location evidence="1">Membrane</location>
        <topology evidence="1">Multi-pass membrane protein</topology>
    </subcellularLocation>
</comment>
<dbReference type="Gene3D" id="2.60.220.50">
    <property type="match status" value="2"/>
</dbReference>
<evidence type="ECO:0000256" key="3">
    <source>
        <dbReference type="ARBA" id="ARBA00022989"/>
    </source>
</evidence>
<feature type="transmembrane region" description="Helical" evidence="5">
    <location>
        <begin position="619"/>
        <end position="639"/>
    </location>
</feature>
<dbReference type="GO" id="GO:0016020">
    <property type="term" value="C:membrane"/>
    <property type="evidence" value="ECO:0007669"/>
    <property type="project" value="UniProtKB-SubCell"/>
</dbReference>
<name>A0AAV8XWL3_9CUCU</name>
<feature type="transmembrane region" description="Helical" evidence="5">
    <location>
        <begin position="529"/>
        <end position="552"/>
    </location>
</feature>
<keyword evidence="3 5" id="KW-1133">Transmembrane helix</keyword>
<dbReference type="SUPFAM" id="SSF81321">
    <property type="entry name" value="Family A G protein-coupled receptor-like"/>
    <property type="match status" value="1"/>
</dbReference>
<evidence type="ECO:0000256" key="2">
    <source>
        <dbReference type="ARBA" id="ARBA00022692"/>
    </source>
</evidence>
<proteinExistence type="predicted"/>
<dbReference type="Gene3D" id="1.20.1070.10">
    <property type="entry name" value="Rhodopsin 7-helix transmembrane proteins"/>
    <property type="match status" value="1"/>
</dbReference>
<feature type="transmembrane region" description="Helical" evidence="5">
    <location>
        <begin position="432"/>
        <end position="448"/>
    </location>
</feature>
<dbReference type="AlphaFoldDB" id="A0AAV8XWL3"/>
<dbReference type="InterPro" id="IPR046338">
    <property type="entry name" value="GAIN_dom_sf"/>
</dbReference>
<protein>
    <recommendedName>
        <fullName evidence="6">G-protein coupled receptors family 2 profile 2 domain-containing protein</fullName>
    </recommendedName>
</protein>
<dbReference type="Proteomes" id="UP001162162">
    <property type="component" value="Unassembled WGS sequence"/>
</dbReference>
<dbReference type="PANTHER" id="PTHR45692:SF1">
    <property type="entry name" value="G-PROTEIN COUPLED RECEPTORS FAMILY 2 PROFILE 2 DOMAIN-CONTAINING PROTEIN"/>
    <property type="match status" value="1"/>
</dbReference>
<keyword evidence="8" id="KW-1185">Reference proteome</keyword>
<dbReference type="PROSITE" id="PS50261">
    <property type="entry name" value="G_PROTEIN_RECEP_F2_4"/>
    <property type="match status" value="1"/>
</dbReference>
<dbReference type="PANTHER" id="PTHR45692">
    <property type="entry name" value="G_PROTEIN_RECEP_F2_4 DOMAIN-CONTAINING PROTEIN"/>
    <property type="match status" value="1"/>
</dbReference>
<feature type="transmembrane region" description="Helical" evidence="5">
    <location>
        <begin position="496"/>
        <end position="517"/>
    </location>
</feature>
<evidence type="ECO:0000313" key="7">
    <source>
        <dbReference type="EMBL" id="KAJ8942657.1"/>
    </source>
</evidence>
<keyword evidence="4 5" id="KW-0472">Membrane</keyword>
<dbReference type="InterPro" id="IPR000832">
    <property type="entry name" value="GPCR_2_secretin-like"/>
</dbReference>
<dbReference type="EMBL" id="JAPWTK010000318">
    <property type="protein sequence ID" value="KAJ8942657.1"/>
    <property type="molecule type" value="Genomic_DNA"/>
</dbReference>
<sequence length="726" mass="81600">MSMNAVLQLDNSLMRQIEDSESILIITVYFNDALFNEGGDSLYKNAAQVIGTTIFPEITELNGSFKFYYYKQENSTDVCAFWNYSVNEDGIIRGHWKKESEPTQLSPVSLCESKNTSHIAILEAESNVTSDLEDILNSNLTARKRLEQVATITTNVPNKLSPVDIYLIAKILDLSSEEADKEELVLATRIVSKLFHVPRSVLRASQVSYFATDRILHSIDEMAKVIDSVDGDPIVQDNFVVAVYDLKATNVSGLLMENCGTTQCNISTLENTVNLTQLAENENLETAIALSDSLLSQIQQSEGSPKLVTTVFFSDVLFNEVVEGQRNVSMICGLLLPGLEEPLNGSVFLMYNTPSEVDYNSCAYWNYNVTGGDQMVGGVWKEDADPITKKRFAICQFDHTTHFALLLANGNNSLSDADKYRILDIMTDINCMLSLIGILGILLTAALFERWRRNTGNQILVNFVVAISIKIVMLYVSVAVYSEHVADVGCSVTGAILHYAILSEFCWMLIIAILQFKRFVEVLGGPPKYILLKACICGWVFPVLPVTLILLVDADNYSEGQMGLCYPSGLGLYLGIWLPLIIIITINFVIFIFIIYNVFHKKTETRDLVNHEILFQWRLALLLFSMLGLTWLFGFLGLINGATIFIYLFCFTSTLQGFIMFLFFIVFNKSTRFLYAQAIKMWLYTKGYKMQPSIVRGIEEDRVHPDRQSTTGISEEVLPEQDMTRN</sequence>
<evidence type="ECO:0000256" key="1">
    <source>
        <dbReference type="ARBA" id="ARBA00004141"/>
    </source>
</evidence>
<dbReference type="GO" id="GO:0004930">
    <property type="term" value="F:G protein-coupled receptor activity"/>
    <property type="evidence" value="ECO:0007669"/>
    <property type="project" value="InterPro"/>
</dbReference>